<comment type="subcellular location">
    <subcellularLocation>
        <location evidence="1">Membrane</location>
        <topology evidence="1">Single-pass membrane protein</topology>
    </subcellularLocation>
</comment>
<dbReference type="SMART" id="SM00220">
    <property type="entry name" value="S_TKc"/>
    <property type="match status" value="1"/>
</dbReference>
<evidence type="ECO:0000256" key="1">
    <source>
        <dbReference type="ARBA" id="ARBA00004167"/>
    </source>
</evidence>
<dbReference type="SMART" id="SM00267">
    <property type="entry name" value="GGDEF"/>
    <property type="match status" value="1"/>
</dbReference>
<proteinExistence type="predicted"/>
<evidence type="ECO:0000256" key="5">
    <source>
        <dbReference type="SAM" id="MobiDB-lite"/>
    </source>
</evidence>
<dbReference type="PANTHER" id="PTHR45138">
    <property type="entry name" value="REGULATORY COMPONENTS OF SENSORY TRANSDUCTION SYSTEM"/>
    <property type="match status" value="1"/>
</dbReference>
<evidence type="ECO:0000256" key="4">
    <source>
        <dbReference type="PROSITE-ProRule" id="PRU10141"/>
    </source>
</evidence>
<dbReference type="PROSITE" id="PS50887">
    <property type="entry name" value="GGDEF"/>
    <property type="match status" value="1"/>
</dbReference>
<dbReference type="InterPro" id="IPR043128">
    <property type="entry name" value="Rev_trsase/Diguanyl_cyclase"/>
</dbReference>
<feature type="domain" description="GGDEF" evidence="7">
    <location>
        <begin position="1697"/>
        <end position="1826"/>
    </location>
</feature>
<dbReference type="Pfam" id="PF00069">
    <property type="entry name" value="Pkinase"/>
    <property type="match status" value="1"/>
</dbReference>
<dbReference type="SUPFAM" id="SSF56112">
    <property type="entry name" value="Protein kinase-like (PK-like)"/>
    <property type="match status" value="1"/>
</dbReference>
<dbReference type="EMBL" id="BAAAZO010000014">
    <property type="protein sequence ID" value="GAA3641303.1"/>
    <property type="molecule type" value="Genomic_DNA"/>
</dbReference>
<dbReference type="InterPro" id="IPR008271">
    <property type="entry name" value="Ser/Thr_kinase_AS"/>
</dbReference>
<keyword evidence="9" id="KW-1185">Reference proteome</keyword>
<feature type="compositionally biased region" description="Low complexity" evidence="5">
    <location>
        <begin position="428"/>
        <end position="440"/>
    </location>
</feature>
<dbReference type="CDD" id="cd01949">
    <property type="entry name" value="GGDEF"/>
    <property type="match status" value="1"/>
</dbReference>
<evidence type="ECO:0000313" key="9">
    <source>
        <dbReference type="Proteomes" id="UP001501074"/>
    </source>
</evidence>
<gene>
    <name evidence="8" type="ORF">GCM10022223_70640</name>
</gene>
<dbReference type="InterPro" id="IPR041664">
    <property type="entry name" value="AAA_16"/>
</dbReference>
<dbReference type="SMART" id="SM00065">
    <property type="entry name" value="GAF"/>
    <property type="match status" value="2"/>
</dbReference>
<keyword evidence="3 4" id="KW-0067">ATP-binding</keyword>
<comment type="caution">
    <text evidence="8">The sequence shown here is derived from an EMBL/GenBank/DDBJ whole genome shotgun (WGS) entry which is preliminary data.</text>
</comment>
<dbReference type="InterPro" id="IPR029787">
    <property type="entry name" value="Nucleotide_cyclase"/>
</dbReference>
<dbReference type="SUPFAM" id="SSF52540">
    <property type="entry name" value="P-loop containing nucleoside triphosphate hydrolases"/>
    <property type="match status" value="1"/>
</dbReference>
<dbReference type="SUPFAM" id="SSF55781">
    <property type="entry name" value="GAF domain-like"/>
    <property type="match status" value="2"/>
</dbReference>
<dbReference type="Gene3D" id="3.30.450.40">
    <property type="match status" value="1"/>
</dbReference>
<organism evidence="8 9">
    <name type="scientific">Kineosporia mesophila</name>
    <dbReference type="NCBI Taxonomy" id="566012"/>
    <lineage>
        <taxon>Bacteria</taxon>
        <taxon>Bacillati</taxon>
        <taxon>Actinomycetota</taxon>
        <taxon>Actinomycetes</taxon>
        <taxon>Kineosporiales</taxon>
        <taxon>Kineosporiaceae</taxon>
        <taxon>Kineosporia</taxon>
    </lineage>
</organism>
<dbReference type="PROSITE" id="PS50011">
    <property type="entry name" value="PROTEIN_KINASE_DOM"/>
    <property type="match status" value="1"/>
</dbReference>
<dbReference type="InterPro" id="IPR003018">
    <property type="entry name" value="GAF"/>
</dbReference>
<dbReference type="InterPro" id="IPR050469">
    <property type="entry name" value="Diguanylate_Cyclase"/>
</dbReference>
<dbReference type="InterPro" id="IPR011009">
    <property type="entry name" value="Kinase-like_dom_sf"/>
</dbReference>
<reference evidence="9" key="1">
    <citation type="journal article" date="2019" name="Int. J. Syst. Evol. Microbiol.">
        <title>The Global Catalogue of Microorganisms (GCM) 10K type strain sequencing project: providing services to taxonomists for standard genome sequencing and annotation.</title>
        <authorList>
            <consortium name="The Broad Institute Genomics Platform"/>
            <consortium name="The Broad Institute Genome Sequencing Center for Infectious Disease"/>
            <person name="Wu L."/>
            <person name="Ma J."/>
        </authorList>
    </citation>
    <scope>NUCLEOTIDE SEQUENCE [LARGE SCALE GENOMIC DNA]</scope>
    <source>
        <strain evidence="9">JCM 16902</strain>
    </source>
</reference>
<evidence type="ECO:0008006" key="10">
    <source>
        <dbReference type="Google" id="ProtNLM"/>
    </source>
</evidence>
<dbReference type="CDD" id="cd14014">
    <property type="entry name" value="STKc_PknB_like"/>
    <property type="match status" value="1"/>
</dbReference>
<accession>A0ABP7AW33</accession>
<dbReference type="InterPro" id="IPR027417">
    <property type="entry name" value="P-loop_NTPase"/>
</dbReference>
<dbReference type="Pfam" id="PF00990">
    <property type="entry name" value="GGDEF"/>
    <property type="match status" value="1"/>
</dbReference>
<keyword evidence="2 4" id="KW-0547">Nucleotide-binding</keyword>
<dbReference type="PROSITE" id="PS00108">
    <property type="entry name" value="PROTEIN_KINASE_ST"/>
    <property type="match status" value="1"/>
</dbReference>
<dbReference type="PROSITE" id="PS00107">
    <property type="entry name" value="PROTEIN_KINASE_ATP"/>
    <property type="match status" value="1"/>
</dbReference>
<evidence type="ECO:0000259" key="6">
    <source>
        <dbReference type="PROSITE" id="PS50011"/>
    </source>
</evidence>
<dbReference type="Proteomes" id="UP001501074">
    <property type="component" value="Unassembled WGS sequence"/>
</dbReference>
<dbReference type="InterPro" id="IPR017441">
    <property type="entry name" value="Protein_kinase_ATP_BS"/>
</dbReference>
<dbReference type="InterPro" id="IPR000160">
    <property type="entry name" value="GGDEF_dom"/>
</dbReference>
<dbReference type="Pfam" id="PF13191">
    <property type="entry name" value="AAA_16"/>
    <property type="match status" value="1"/>
</dbReference>
<sequence length="1826" mass="195647">MSPEQRGTPGAGAGTASVGVPVDLPDFEVLGQLGGGAGSTVYRVRRRAVGKAGELQDSQEYALKLLDRPDGLAGLRREAALLTAVDHPGLPRVHQVGVAERRPFLVMDLVRGTSLADELTRGALPAERVVALVLDVIEPLAAVHARGLVHRDLKPQNVMVLPDGQARLIDFGLTAREGEDEENETPVAVGTLAYSAPEQSGMLKRPVDNRSDLYSLGVIMFEALAGVLPFPTGDVGELLRAHASLAAPDLTGLVPETPPELALIVATLLAKDPDDRYQDGRALAGDLRAVAGKQSAPARAEKPPMFGRQNELDTLRQQWTRVRAGNGGFAFARSDNGLGKTRLVHEFGDLLEETGGLVLRARVLTDEALPFAAFREVFVNHLQQIARLPWGERSARAGRLRAVFETWSPAMLARIAPGLDAVVRPGGEATEPTSASASAEETLHSPSEIAALTGQIPLAEGPAEGTGELRADALVEQQNDEQLGAAIAAALLDLARTSGGLLLILDDVTAADASVRQVIGHLAEQIRDAPMLYLGTGRDGELERVLSNADLASYVAQASRVLDVDLRLAPLDESAVGSQIRSLIPGQRLPDDDLAALTTRSNGNPFIAQEYLWAVLDAGLLWPDWGTWQLDLDRLDALDLPQDAMGLLVNRVQNLAPHARDLLVVAAAMGAEVRVDVVAAVERRSTTSVLGVFTEAARQRLVEPAEGGTFRFLHGRIAEAVLAELTPAQLEQLHLRIADVLATRRSASFTQAAAHTFAVARHYLKAGSAASADKVYAACLEAGKLALEESAGEDAVMFLEHAAHLARRRENGSSVVLVLLGRALKQAGQFSASRRRLEQALAVEKDPLSQAAIYTLLAEVHRAGYRSEELTDAIAKGFAAAGKPLPRSTFWFILSSAAMALASVVRRRLRPLLGDATGEARRRALTMAGLHEAAIVGANLGMRVPDFIAHNLRSLYWAAKLGHGRRFVAAQANVGVLCAAVGLNRAAERCFRRCDGDPSAQTPQTRSMLRSFRLGGAWAGNRPEGRGWRPQFDDFSPWLDFVPLIDSMSTFNLNACFAGRTQDAQHWLAQGRLRLSDRAEEITSFVIAPAMTAALLGRSVEAETEMSRLNRVADEIGARQLNFIRLMAGLFVQLEDDGTVESVDHLVSDVEALRLSPSLVWRAQRPIFWLIASARLAQARACARPTTPEAMKQQALRMSQAHKAVETLGRAANTEELKAFWAVARADLLVLQDEPRKALDVLAALDVAVEDDLPTVAFEVARIAARALRSLNPQEGRRRARTAYAVAVAEGWPQRAASVVGEFSLPVEDRVLLTGGSHGNTYSGGHERERLEALQEVSAAAARVLDPRVLARIALDETIRILAADRAFLFLVDSDTGTLAQYLGRSAAGEDLERLTGYSTSVVEMVWRTGEPKVLAGTEEGAALGAQSVVLHGLRSILVAPMMLDGRMRGVVYLDSQVAKGIFTHHDTVILGALTSFVASSLETARAAQLAIKAQTAERSAELAKALQQAQERMAEPVEPMGVLNQLLLSAGRGGGVLGADTAFVLRPGRSGVGNRTGIVLTPDVRQPLMTAFTDDGSAAAISGVLTPVSGDASDAPAPLPDRLPGLASWVALPLRATDVDLGLLVLGAQDAESPLSASVDLAAALVAQGMTAYDRAALFERVQELAVVDELTQLANRRRFFEIAARDLEAAQRQDRPLIGMMMDIDHFKRVNDNHGHPTGDDVIAEVARRLAAEVRTTDIIGRYGGEEFALLQQGDDPGLELAERMRVCIAEAPIQTRTGPLEITISIGAAHLRADDEDVAALLARADQGLYKAKEGGRNQVGTV</sequence>
<dbReference type="SUPFAM" id="SSF55073">
    <property type="entry name" value="Nucleotide cyclase"/>
    <property type="match status" value="1"/>
</dbReference>
<protein>
    <recommendedName>
        <fullName evidence="10">Non-specific serine/threonine protein kinase</fullName>
    </recommendedName>
</protein>
<name>A0ABP7AW33_9ACTN</name>
<dbReference type="Gene3D" id="3.30.70.270">
    <property type="match status" value="1"/>
</dbReference>
<evidence type="ECO:0000256" key="2">
    <source>
        <dbReference type="ARBA" id="ARBA00022741"/>
    </source>
</evidence>
<dbReference type="NCBIfam" id="TIGR00254">
    <property type="entry name" value="GGDEF"/>
    <property type="match status" value="1"/>
</dbReference>
<dbReference type="RefSeq" id="WP_231488142.1">
    <property type="nucleotide sequence ID" value="NZ_BAAAZO010000014.1"/>
</dbReference>
<dbReference type="InterPro" id="IPR000719">
    <property type="entry name" value="Prot_kinase_dom"/>
</dbReference>
<evidence type="ECO:0000313" key="8">
    <source>
        <dbReference type="EMBL" id="GAA3641303.1"/>
    </source>
</evidence>
<evidence type="ECO:0000259" key="7">
    <source>
        <dbReference type="PROSITE" id="PS50887"/>
    </source>
</evidence>
<feature type="binding site" evidence="4">
    <location>
        <position position="64"/>
    </location>
    <ligand>
        <name>ATP</name>
        <dbReference type="ChEBI" id="CHEBI:30616"/>
    </ligand>
</feature>
<dbReference type="Pfam" id="PF01590">
    <property type="entry name" value="GAF"/>
    <property type="match status" value="1"/>
</dbReference>
<feature type="domain" description="Protein kinase" evidence="6">
    <location>
        <begin position="27"/>
        <end position="290"/>
    </location>
</feature>
<feature type="region of interest" description="Disordered" evidence="5">
    <location>
        <begin position="424"/>
        <end position="443"/>
    </location>
</feature>
<dbReference type="Gene3D" id="1.10.510.10">
    <property type="entry name" value="Transferase(Phosphotransferase) domain 1"/>
    <property type="match status" value="1"/>
</dbReference>
<evidence type="ECO:0000256" key="3">
    <source>
        <dbReference type="ARBA" id="ARBA00022840"/>
    </source>
</evidence>
<dbReference type="InterPro" id="IPR029016">
    <property type="entry name" value="GAF-like_dom_sf"/>
</dbReference>
<dbReference type="PANTHER" id="PTHR45138:SF9">
    <property type="entry name" value="DIGUANYLATE CYCLASE DGCM-RELATED"/>
    <property type="match status" value="1"/>
</dbReference>